<dbReference type="EMBL" id="LLEI02000045">
    <property type="protein sequence ID" value="OAJ93136.1"/>
    <property type="molecule type" value="Genomic_DNA"/>
</dbReference>
<organism evidence="2 3">
    <name type="scientific">Vibrio bivalvicida</name>
    <dbReference type="NCBI Taxonomy" id="1276888"/>
    <lineage>
        <taxon>Bacteria</taxon>
        <taxon>Pseudomonadati</taxon>
        <taxon>Pseudomonadota</taxon>
        <taxon>Gammaproteobacteria</taxon>
        <taxon>Vibrionales</taxon>
        <taxon>Vibrionaceae</taxon>
        <taxon>Vibrio</taxon>
        <taxon>Vibrio oreintalis group</taxon>
    </lineage>
</organism>
<feature type="region of interest" description="Disordered" evidence="1">
    <location>
        <begin position="1"/>
        <end position="80"/>
    </location>
</feature>
<dbReference type="Proteomes" id="UP000078406">
    <property type="component" value="Unassembled WGS sequence"/>
</dbReference>
<proteinExistence type="predicted"/>
<accession>A0A177XXQ9</accession>
<comment type="caution">
    <text evidence="2">The sequence shown here is derived from an EMBL/GenBank/DDBJ whole genome shotgun (WGS) entry which is preliminary data.</text>
</comment>
<protein>
    <submittedName>
        <fullName evidence="2">Uncharacterized protein</fullName>
    </submittedName>
</protein>
<gene>
    <name evidence="2" type="ORF">APB76_16420</name>
</gene>
<feature type="compositionally biased region" description="Basic residues" evidence="1">
    <location>
        <begin position="1"/>
        <end position="11"/>
    </location>
</feature>
<evidence type="ECO:0000256" key="1">
    <source>
        <dbReference type="SAM" id="MobiDB-lite"/>
    </source>
</evidence>
<feature type="compositionally biased region" description="Basic and acidic residues" evidence="1">
    <location>
        <begin position="39"/>
        <end position="50"/>
    </location>
</feature>
<dbReference type="AlphaFoldDB" id="A0A177XXQ9"/>
<evidence type="ECO:0000313" key="2">
    <source>
        <dbReference type="EMBL" id="OAJ93136.1"/>
    </source>
</evidence>
<sequence length="80" mass="8566">MNKKKTSKKVASKAAQALSDPNASKIKKSLAASAMAQADKSKQTGKDMEQKASAVLQSDKYSDETKEFAASVLSQSNKDR</sequence>
<name>A0A177XXQ9_9VIBR</name>
<dbReference type="RefSeq" id="WP_054963628.1">
    <property type="nucleotide sequence ID" value="NZ_LLEI02000045.1"/>
</dbReference>
<reference evidence="2 3" key="1">
    <citation type="journal article" date="2016" name="Syst. Appl. Microbiol.">
        <title>Vibrio bivalvicida sp. nov., a novel larval pathogen for bivalve molluscs reared in a hatchery.</title>
        <authorList>
            <person name="Dubert J."/>
            <person name="Romalde J.L."/>
            <person name="Prado S."/>
            <person name="Barja J.L."/>
        </authorList>
    </citation>
    <scope>NUCLEOTIDE SEQUENCE [LARGE SCALE GENOMIC DNA]</scope>
    <source>
        <strain evidence="2 3">605</strain>
    </source>
</reference>
<evidence type="ECO:0000313" key="3">
    <source>
        <dbReference type="Proteomes" id="UP000078406"/>
    </source>
</evidence>